<evidence type="ECO:0000313" key="2">
    <source>
        <dbReference type="Proteomes" id="UP000307720"/>
    </source>
</evidence>
<keyword evidence="2" id="KW-1185">Reference proteome</keyword>
<comment type="caution">
    <text evidence="1">The sequence shown here is derived from an EMBL/GenBank/DDBJ whole genome shotgun (WGS) entry which is preliminary data.</text>
</comment>
<name>A0AC61QZS6_9FIRM</name>
<accession>A0AC61QZS6</accession>
<organism evidence="1 2">
    <name type="scientific">Hominisplanchenecus murintestinalis</name>
    <dbReference type="NCBI Taxonomy" id="2941517"/>
    <lineage>
        <taxon>Bacteria</taxon>
        <taxon>Bacillati</taxon>
        <taxon>Bacillota</taxon>
        <taxon>Clostridia</taxon>
        <taxon>Lachnospirales</taxon>
        <taxon>Lachnospiraceae</taxon>
        <taxon>Hominisplanchenecus</taxon>
    </lineage>
</organism>
<protein>
    <submittedName>
        <fullName evidence="1">YlbF family regulator</fullName>
    </submittedName>
</protein>
<dbReference type="EMBL" id="SRZB01000016">
    <property type="protein sequence ID" value="TGX98567.1"/>
    <property type="molecule type" value="Genomic_DNA"/>
</dbReference>
<dbReference type="Proteomes" id="UP000307720">
    <property type="component" value="Unassembled WGS sequence"/>
</dbReference>
<evidence type="ECO:0000313" key="1">
    <source>
        <dbReference type="EMBL" id="TGX98567.1"/>
    </source>
</evidence>
<reference evidence="1" key="1">
    <citation type="submission" date="2019-04" db="EMBL/GenBank/DDBJ databases">
        <title>Microbes associate with the intestines of laboratory mice.</title>
        <authorList>
            <person name="Navarre W."/>
            <person name="Wong E."/>
            <person name="Huang K."/>
            <person name="Tropini C."/>
            <person name="Ng K."/>
            <person name="Yu B."/>
        </authorList>
    </citation>
    <scope>NUCLEOTIDE SEQUENCE</scope>
    <source>
        <strain evidence="1">NM72_1-8</strain>
    </source>
</reference>
<sequence>MTNVTRCTQELTEAICNCEAYAEYEKAKEKMRENPELLARLNAYRREKYEIQNAENGVDAYDELERFAKEHEEFRRNPLVEEYLSTELEMCRMIQRINQAVTGVVQLEIEEFADVIE</sequence>
<gene>
    <name evidence="1" type="ORF">E5357_08615</name>
</gene>
<proteinExistence type="predicted"/>